<gene>
    <name evidence="10" type="ORF">BKA67DRAFT_16005</name>
</gene>
<feature type="compositionally biased region" description="Polar residues" evidence="8">
    <location>
        <begin position="330"/>
        <end position="346"/>
    </location>
</feature>
<feature type="compositionally biased region" description="Polar residues" evidence="8">
    <location>
        <begin position="1017"/>
        <end position="1028"/>
    </location>
</feature>
<evidence type="ECO:0000256" key="4">
    <source>
        <dbReference type="ARBA" id="ARBA00022490"/>
    </source>
</evidence>
<feature type="compositionally biased region" description="Low complexity" evidence="8">
    <location>
        <begin position="878"/>
        <end position="892"/>
    </location>
</feature>
<feature type="compositionally biased region" description="Acidic residues" evidence="8">
    <location>
        <begin position="362"/>
        <end position="374"/>
    </location>
</feature>
<dbReference type="RefSeq" id="XP_045963635.1">
    <property type="nucleotide sequence ID" value="XM_046095167.1"/>
</dbReference>
<feature type="compositionally biased region" description="Basic residues" evidence="8">
    <location>
        <begin position="532"/>
        <end position="541"/>
    </location>
</feature>
<evidence type="ECO:0000313" key="11">
    <source>
        <dbReference type="Proteomes" id="UP000758603"/>
    </source>
</evidence>
<dbReference type="GO" id="GO:0007059">
    <property type="term" value="P:chromosome segregation"/>
    <property type="evidence" value="ECO:0007669"/>
    <property type="project" value="UniProtKB-KW"/>
</dbReference>
<feature type="compositionally biased region" description="Polar residues" evidence="8">
    <location>
        <begin position="893"/>
        <end position="923"/>
    </location>
</feature>
<dbReference type="Proteomes" id="UP000758603">
    <property type="component" value="Unassembled WGS sequence"/>
</dbReference>
<sequence length="1330" mass="145960">MAGRAARLQVGSAPWIAEERSSAQKIAHDEIEEFSFSARNDFEWLNEHMAEIFSENQTNVAELFKTPGKLRGKTPRTARKLNQTGPRVPLADIFNATPKGAPNPFAMSNVERNQMSRVQIATDPILRPSPARVDKPTHNSVSMVDSGYHGSQDLMDTDDTEPLEEEPIETCSSPKAKHDHVAFEVSSPAREIQETPARRSPEPTATIDNMGDQLDTQYFAVTAGENAPPKDHLIHHESTTPAGSPIHSTLDESPLKTSPVQTSPVKAPGNVQKPNLELTTQTDVMDTGDDDATRSPSEGSSPIRPIVRKSSLNFASLPAREPMTHKSIGNRISRTSHLDQRNSYYNRHTGGKSLGNVRPEASDDDDDDDDDNDDLDAHEGDVVDIVSQVPKPQDPEQPEADIATTHSKTYTQRLQDQISKLGQSQPATARTSKSIANSALPSASAPAPVVTTIPAPRSPLKSKMLSPMTHTTPGAFPEDDDDEWIQPLGTPDNASNLFSPRPDLLKSHSADVMEGISGKETVSGAEFAVPKTRQRKSHSKSPQRPDIPERNASAKKGHHKSASVPSFPVIDQNQDDVLLLKKTISVSNPALASVAEDQVADLESPPKSPSRTLRESPLKHVKNKLSSILKTSKGLLASSAAISAEGKSSLLSPSSVRLGLHAGPSTMSLDLPFGSSSQPLYPDLSKKSFDIQSMTSTASPARTEGRRTRASIEREKVEEKRKEKEAKEAKRMAEQMSKLERAREKEREKARVFSEEQERIAAMEKHIAAKKDQDNKAATTTPAPVKPPRRSPRKAEPQVEMEQQPAADAKVGDDVDMADVPSSMPPPSVARPASAAKGREIKRPVRPMKEPLGKSKQAPTVIRVNMGSQHSQYQPSNSTLGSSLLDTLGPTGPQIQPKNKGSQASVAKPSLQNFKASQSSSSRPKALEMAARRREQEEREAQRKREMKAEMERKRTALQEEEKRQEQQRKLEAERQKEEERKQREESKKRALLEKAKQTRAPPPAARSLNGQPDYKPSSQSGNNSSRPPSRLGSVAQKSQEDFGRSVGTGLTNASKHTAKRTLQQDSKESKRMRMTDEFDDDMDMESQPSLKGAPVRPSGGFKKVTAGSMLSQGQKPPKPQETTSKNMFPPGYANAPPSATKDIFKSTLTSQHNAHMKAAHNTAQFAKGAIPFAPNPNPAGPAHKTPARPTGVAGAKSIAKSAARSSPRFQNGEQIELPEINTDDEDEYSDDEHKEMFASWTDSPALRRALMEQETMDPMRVFGAPAPLNMEEVFSKSKDRWHKFRARTSSANWSGTDRLTEDDIRKDLAARDKLRREGGWSYDMSKEML</sequence>
<feature type="compositionally biased region" description="Acidic residues" evidence="8">
    <location>
        <begin position="155"/>
        <end position="168"/>
    </location>
</feature>
<dbReference type="OrthoDB" id="6123at2759"/>
<dbReference type="Pfam" id="PF03941">
    <property type="entry name" value="INCENP_ARK-bind"/>
    <property type="match status" value="1"/>
</dbReference>
<feature type="compositionally biased region" description="Basic and acidic residues" evidence="8">
    <location>
        <begin position="930"/>
        <end position="997"/>
    </location>
</feature>
<feature type="region of interest" description="Disordered" evidence="8">
    <location>
        <begin position="687"/>
        <end position="1141"/>
    </location>
</feature>
<feature type="region of interest" description="Disordered" evidence="8">
    <location>
        <begin position="1169"/>
        <end position="1234"/>
    </location>
</feature>
<evidence type="ECO:0000256" key="6">
    <source>
        <dbReference type="ARBA" id="ARBA00023212"/>
    </source>
</evidence>
<feature type="compositionally biased region" description="Basic and acidic residues" evidence="8">
    <location>
        <begin position="1066"/>
        <end position="1077"/>
    </location>
</feature>
<keyword evidence="7" id="KW-0539">Nucleus</keyword>
<comment type="similarity">
    <text evidence="3">Belongs to the INCENP family.</text>
</comment>
<keyword evidence="4" id="KW-0963">Cytoplasm</keyword>
<feature type="compositionally biased region" description="Polar residues" evidence="8">
    <location>
        <begin position="404"/>
        <end position="435"/>
    </location>
</feature>
<keyword evidence="11" id="KW-1185">Reference proteome</keyword>
<feature type="compositionally biased region" description="Polar residues" evidence="8">
    <location>
        <begin position="1109"/>
        <end position="1127"/>
    </location>
</feature>
<feature type="domain" description="Inner centromere protein ARK-binding" evidence="9">
    <location>
        <begin position="1220"/>
        <end position="1275"/>
    </location>
</feature>
<dbReference type="GO" id="GO:0005819">
    <property type="term" value="C:spindle"/>
    <property type="evidence" value="ECO:0007669"/>
    <property type="project" value="UniProtKB-SubCell"/>
</dbReference>
<evidence type="ECO:0000256" key="2">
    <source>
        <dbReference type="ARBA" id="ARBA00004186"/>
    </source>
</evidence>
<dbReference type="GO" id="GO:0005634">
    <property type="term" value="C:nucleus"/>
    <property type="evidence" value="ECO:0007669"/>
    <property type="project" value="UniProtKB-SubCell"/>
</dbReference>
<evidence type="ECO:0000256" key="3">
    <source>
        <dbReference type="ARBA" id="ARBA00010042"/>
    </source>
</evidence>
<feature type="region of interest" description="Disordered" evidence="8">
    <location>
        <begin position="596"/>
        <end position="619"/>
    </location>
</feature>
<feature type="compositionally biased region" description="Basic and acidic residues" evidence="8">
    <location>
        <begin position="228"/>
        <end position="238"/>
    </location>
</feature>
<feature type="compositionally biased region" description="Polar residues" evidence="8">
    <location>
        <begin position="1049"/>
        <end position="1065"/>
    </location>
</feature>
<comment type="subcellular location">
    <subcellularLocation>
        <location evidence="2">Cytoplasm</location>
        <location evidence="2">Cytoskeleton</location>
        <location evidence="2">Spindle</location>
    </subcellularLocation>
    <subcellularLocation>
        <location evidence="1">Nucleus</location>
    </subcellularLocation>
</comment>
<dbReference type="PANTHER" id="PTHR13142">
    <property type="entry name" value="INNER CENTROMERE PROTEIN"/>
    <property type="match status" value="1"/>
</dbReference>
<feature type="compositionally biased region" description="Acidic residues" evidence="8">
    <location>
        <begin position="1222"/>
        <end position="1231"/>
    </location>
</feature>
<name>A0A9P8UX04_9PEZI</name>
<evidence type="ECO:0000256" key="8">
    <source>
        <dbReference type="SAM" id="MobiDB-lite"/>
    </source>
</evidence>
<dbReference type="InterPro" id="IPR005635">
    <property type="entry name" value="Inner_centromere_prot_ARK-bd"/>
</dbReference>
<dbReference type="EMBL" id="JAGPXC010000001">
    <property type="protein sequence ID" value="KAH6659504.1"/>
    <property type="molecule type" value="Genomic_DNA"/>
</dbReference>
<evidence type="ECO:0000256" key="1">
    <source>
        <dbReference type="ARBA" id="ARBA00004123"/>
    </source>
</evidence>
<protein>
    <recommendedName>
        <fullName evidence="9">Inner centromere protein ARK-binding domain-containing protein</fullName>
    </recommendedName>
</protein>
<organism evidence="10 11">
    <name type="scientific">Truncatella angustata</name>
    <dbReference type="NCBI Taxonomy" id="152316"/>
    <lineage>
        <taxon>Eukaryota</taxon>
        <taxon>Fungi</taxon>
        <taxon>Dikarya</taxon>
        <taxon>Ascomycota</taxon>
        <taxon>Pezizomycotina</taxon>
        <taxon>Sordariomycetes</taxon>
        <taxon>Xylariomycetidae</taxon>
        <taxon>Amphisphaeriales</taxon>
        <taxon>Sporocadaceae</taxon>
        <taxon>Truncatella</taxon>
    </lineage>
</organism>
<evidence type="ECO:0000313" key="10">
    <source>
        <dbReference type="EMBL" id="KAH6659504.1"/>
    </source>
</evidence>
<proteinExistence type="inferred from homology"/>
<reference evidence="10" key="1">
    <citation type="journal article" date="2021" name="Nat. Commun.">
        <title>Genetic determinants of endophytism in the Arabidopsis root mycobiome.</title>
        <authorList>
            <person name="Mesny F."/>
            <person name="Miyauchi S."/>
            <person name="Thiergart T."/>
            <person name="Pickel B."/>
            <person name="Atanasova L."/>
            <person name="Karlsson M."/>
            <person name="Huettel B."/>
            <person name="Barry K.W."/>
            <person name="Haridas S."/>
            <person name="Chen C."/>
            <person name="Bauer D."/>
            <person name="Andreopoulos W."/>
            <person name="Pangilinan J."/>
            <person name="LaButti K."/>
            <person name="Riley R."/>
            <person name="Lipzen A."/>
            <person name="Clum A."/>
            <person name="Drula E."/>
            <person name="Henrissat B."/>
            <person name="Kohler A."/>
            <person name="Grigoriev I.V."/>
            <person name="Martin F.M."/>
            <person name="Hacquard S."/>
        </authorList>
    </citation>
    <scope>NUCLEOTIDE SEQUENCE</scope>
    <source>
        <strain evidence="10">MPI-SDFR-AT-0073</strain>
    </source>
</reference>
<feature type="compositionally biased region" description="Polar residues" evidence="8">
    <location>
        <begin position="866"/>
        <end position="877"/>
    </location>
</feature>
<feature type="compositionally biased region" description="Polar residues" evidence="8">
    <location>
        <begin position="690"/>
        <end position="700"/>
    </location>
</feature>
<feature type="compositionally biased region" description="Low complexity" evidence="8">
    <location>
        <begin position="436"/>
        <end position="455"/>
    </location>
</feature>
<feature type="compositionally biased region" description="Basic and acidic residues" evidence="8">
    <location>
        <begin position="837"/>
        <end position="853"/>
    </location>
</feature>
<feature type="compositionally biased region" description="Polar residues" evidence="8">
    <location>
        <begin position="255"/>
        <end position="264"/>
    </location>
</feature>
<evidence type="ECO:0000256" key="5">
    <source>
        <dbReference type="ARBA" id="ARBA00022829"/>
    </source>
</evidence>
<feature type="compositionally biased region" description="Basic and acidic residues" evidence="8">
    <location>
        <begin position="191"/>
        <end position="201"/>
    </location>
</feature>
<feature type="compositionally biased region" description="Low complexity" evidence="8">
    <location>
        <begin position="1194"/>
        <end position="1207"/>
    </location>
</feature>
<evidence type="ECO:0000256" key="7">
    <source>
        <dbReference type="ARBA" id="ARBA00023242"/>
    </source>
</evidence>
<dbReference type="PANTHER" id="PTHR13142:SF1">
    <property type="entry name" value="INNER CENTROMERE PROTEIN"/>
    <property type="match status" value="1"/>
</dbReference>
<accession>A0A9P8UX04</accession>
<feature type="compositionally biased region" description="Basic and acidic residues" evidence="8">
    <location>
        <begin position="703"/>
        <end position="775"/>
    </location>
</feature>
<feature type="region of interest" description="Disordered" evidence="8">
    <location>
        <begin position="145"/>
        <end position="568"/>
    </location>
</feature>
<comment type="caution">
    <text evidence="10">The sequence shown here is derived from an EMBL/GenBank/DDBJ whole genome shotgun (WGS) entry which is preliminary data.</text>
</comment>
<evidence type="ECO:0000259" key="9">
    <source>
        <dbReference type="Pfam" id="PF03941"/>
    </source>
</evidence>
<dbReference type="GeneID" id="70124060"/>
<keyword evidence="5" id="KW-0159">Chromosome partition</keyword>
<keyword evidence="6" id="KW-0206">Cytoskeleton</keyword>